<evidence type="ECO:0000313" key="9">
    <source>
        <dbReference type="EMBL" id="TDL78343.1"/>
    </source>
</evidence>
<comment type="caution">
    <text evidence="9">The sequence shown here is derived from an EMBL/GenBank/DDBJ whole genome shotgun (WGS) entry which is preliminary data.</text>
</comment>
<evidence type="ECO:0000256" key="2">
    <source>
        <dbReference type="ARBA" id="ARBA00022448"/>
    </source>
</evidence>
<keyword evidence="4" id="KW-0997">Cell inner membrane</keyword>
<evidence type="ECO:0000313" key="10">
    <source>
        <dbReference type="Proteomes" id="UP000295701"/>
    </source>
</evidence>
<keyword evidence="10" id="KW-1185">Reference proteome</keyword>
<dbReference type="PANTHER" id="PTHR32196:SF21">
    <property type="entry name" value="ABC TRANSPORTER PERMEASE PROTEIN YPHD-RELATED"/>
    <property type="match status" value="1"/>
</dbReference>
<evidence type="ECO:0000256" key="4">
    <source>
        <dbReference type="ARBA" id="ARBA00022519"/>
    </source>
</evidence>
<dbReference type="GO" id="GO:0022857">
    <property type="term" value="F:transmembrane transporter activity"/>
    <property type="evidence" value="ECO:0007669"/>
    <property type="project" value="InterPro"/>
</dbReference>
<dbReference type="GO" id="GO:0005886">
    <property type="term" value="C:plasma membrane"/>
    <property type="evidence" value="ECO:0007669"/>
    <property type="project" value="UniProtKB-SubCell"/>
</dbReference>
<evidence type="ECO:0000256" key="1">
    <source>
        <dbReference type="ARBA" id="ARBA00004651"/>
    </source>
</evidence>
<dbReference type="Pfam" id="PF02653">
    <property type="entry name" value="BPD_transp_2"/>
    <property type="match status" value="1"/>
</dbReference>
<dbReference type="OrthoDB" id="192433at2"/>
<evidence type="ECO:0000256" key="5">
    <source>
        <dbReference type="ARBA" id="ARBA00022692"/>
    </source>
</evidence>
<dbReference type="AlphaFoldDB" id="A0A4R6AB46"/>
<gene>
    <name evidence="9" type="ORF">E2L08_11630</name>
</gene>
<keyword evidence="3" id="KW-1003">Cell membrane</keyword>
<protein>
    <submittedName>
        <fullName evidence="9">ABC transporter permease</fullName>
    </submittedName>
</protein>
<comment type="subcellular location">
    <subcellularLocation>
        <location evidence="1">Cell membrane</location>
        <topology evidence="1">Multi-pass membrane protein</topology>
    </subcellularLocation>
</comment>
<dbReference type="CDD" id="cd06579">
    <property type="entry name" value="TM_PBP1_transp_AraH_like"/>
    <property type="match status" value="1"/>
</dbReference>
<dbReference type="RefSeq" id="WP_133397253.1">
    <property type="nucleotide sequence ID" value="NZ_SNAA01000012.1"/>
</dbReference>
<feature type="transmembrane region" description="Helical" evidence="8">
    <location>
        <begin position="155"/>
        <end position="181"/>
    </location>
</feature>
<dbReference type="EMBL" id="SNAA01000012">
    <property type="protein sequence ID" value="TDL78343.1"/>
    <property type="molecule type" value="Genomic_DNA"/>
</dbReference>
<name>A0A4R6AB46_9RHOB</name>
<dbReference type="Proteomes" id="UP000295701">
    <property type="component" value="Unassembled WGS sequence"/>
</dbReference>
<keyword evidence="6 8" id="KW-1133">Transmembrane helix</keyword>
<evidence type="ECO:0000256" key="8">
    <source>
        <dbReference type="SAM" id="Phobius"/>
    </source>
</evidence>
<evidence type="ECO:0000256" key="6">
    <source>
        <dbReference type="ARBA" id="ARBA00022989"/>
    </source>
</evidence>
<feature type="transmembrane region" description="Helical" evidence="8">
    <location>
        <begin position="272"/>
        <end position="289"/>
    </location>
</feature>
<reference evidence="9 10" key="1">
    <citation type="submission" date="2019-03" db="EMBL/GenBank/DDBJ databases">
        <title>Primorskyibacter sp. SS33 isolated from sediments.</title>
        <authorList>
            <person name="Xunke S."/>
        </authorList>
    </citation>
    <scope>NUCLEOTIDE SEQUENCE [LARGE SCALE GENOMIC DNA]</scope>
    <source>
        <strain evidence="9 10">SS33</strain>
    </source>
</reference>
<evidence type="ECO:0000256" key="3">
    <source>
        <dbReference type="ARBA" id="ARBA00022475"/>
    </source>
</evidence>
<feature type="transmembrane region" description="Helical" evidence="8">
    <location>
        <begin position="25"/>
        <end position="49"/>
    </location>
</feature>
<proteinExistence type="predicted"/>
<sequence>MSDTDLQPAIADRPSLSPGKRIADWILANPAGFPLALLALTCLVVGAINPDFWQLANLFDVLRASVVEGLFALGVLVVLAAGGLDVSFSAIAALVMYTVTLIVSTLVPGLGILPILLAGLAGGALLGALNGVLINLLKAPALIVTIATQYAFRGFLLTFVGTALFMNIPASMTAFGQIALFSQVSADGLRVQFPAYFLIFVLAAIVTWALLNHTLLGRAVYACGGKPEIAARLGFNIARVRVFVFAWAGMLAGLAGILHVTSNRLANPFDLAGTELAVIAAVVLGGARVTGGKGTVGGTIAGVLLITLVDNVLIQVGIPSTWRTAVVGAFILLAGMFYAWVDRTAVGR</sequence>
<feature type="transmembrane region" description="Helical" evidence="8">
    <location>
        <begin position="193"/>
        <end position="211"/>
    </location>
</feature>
<feature type="transmembrane region" description="Helical" evidence="8">
    <location>
        <begin position="113"/>
        <end position="134"/>
    </location>
</feature>
<accession>A0A4R6AB46</accession>
<dbReference type="PANTHER" id="PTHR32196">
    <property type="entry name" value="ABC TRANSPORTER PERMEASE PROTEIN YPHD-RELATED-RELATED"/>
    <property type="match status" value="1"/>
</dbReference>
<keyword evidence="5 8" id="KW-0812">Transmembrane</keyword>
<evidence type="ECO:0000256" key="7">
    <source>
        <dbReference type="ARBA" id="ARBA00023136"/>
    </source>
</evidence>
<dbReference type="InterPro" id="IPR001851">
    <property type="entry name" value="ABC_transp_permease"/>
</dbReference>
<keyword evidence="7 8" id="KW-0472">Membrane</keyword>
<feature type="transmembrane region" description="Helical" evidence="8">
    <location>
        <begin position="242"/>
        <end position="260"/>
    </location>
</feature>
<keyword evidence="2" id="KW-0813">Transport</keyword>
<feature type="transmembrane region" description="Helical" evidence="8">
    <location>
        <begin position="322"/>
        <end position="341"/>
    </location>
</feature>
<organism evidence="9 10">
    <name type="scientific">Palleronia sediminis</name>
    <dbReference type="NCBI Taxonomy" id="2547833"/>
    <lineage>
        <taxon>Bacteria</taxon>
        <taxon>Pseudomonadati</taxon>
        <taxon>Pseudomonadota</taxon>
        <taxon>Alphaproteobacteria</taxon>
        <taxon>Rhodobacterales</taxon>
        <taxon>Roseobacteraceae</taxon>
        <taxon>Palleronia</taxon>
    </lineage>
</organism>
<feature type="transmembrane region" description="Helical" evidence="8">
    <location>
        <begin position="88"/>
        <end position="107"/>
    </location>
</feature>
<feature type="transmembrane region" description="Helical" evidence="8">
    <location>
        <begin position="61"/>
        <end position="81"/>
    </location>
</feature>
<feature type="transmembrane region" description="Helical" evidence="8">
    <location>
        <begin position="296"/>
        <end position="316"/>
    </location>
</feature>